<evidence type="ECO:0000313" key="3">
    <source>
        <dbReference type="Proteomes" id="UP000094385"/>
    </source>
</evidence>
<evidence type="ECO:0000313" key="2">
    <source>
        <dbReference type="EMBL" id="ODQ71380.1"/>
    </source>
</evidence>
<dbReference type="EMBL" id="KV454298">
    <property type="protein sequence ID" value="ODQ71380.1"/>
    <property type="molecule type" value="Genomic_DNA"/>
</dbReference>
<feature type="chain" id="PRO_5009134072" description="Alkaline phosphatase-like protein" evidence="1">
    <location>
        <begin position="20"/>
        <end position="517"/>
    </location>
</feature>
<dbReference type="AlphaFoldDB" id="A0A1E3Q197"/>
<name>A0A1E3Q197_LIPST</name>
<dbReference type="GO" id="GO:0019637">
    <property type="term" value="P:organophosphate metabolic process"/>
    <property type="evidence" value="ECO:0007669"/>
    <property type="project" value="UniProtKB-ARBA"/>
</dbReference>
<sequence>MRSTALCLALLTASLYVNAQIPIYGGSDPPPQSGGWLPLTPSYSNGPYKQAIYLSFDGMHQFDLTRFIAQYPNSTFASVVKHGIFYSNARASSPSDSLPATASIFSGTFPRSNGIFWETVWDRALYNGGSNCTGPIGAIADWSEAGDLNSSAIDGGGAFNLTYLPMRLTSWGTCETLLPHNFIRTNTVFEVGRGNGLVTAYADKHPSYEFLNGPSGVGLSQGYFPEIASVDGTLEAYLAWDDLHWSALKNWTDGNWANGTENPSGAPSLYGANFQAITFAQQNFGYLDGAGTPNATLEEAFVATDKRLGQFLKDLESAGKMNDTLLLLGSKQGQGPINPNTLVVTDPQTVIDGAGVPVAFFVGEDGGIMWLENPADAFTAKSNLLANISLGISYVLAGNEVTGAGFGSPFLDSRVPDLIIGAKVGTLWNVGFEFVDHGGFLPQDLDVPLIAYNPNLKPKNVTQVVSNRQVASTMLRALGLPLAQLDGFRLGEAPVLPKLFRHSDEKIVELVWDPYCC</sequence>
<feature type="signal peptide" evidence="1">
    <location>
        <begin position="1"/>
        <end position="19"/>
    </location>
</feature>
<evidence type="ECO:0008006" key="4">
    <source>
        <dbReference type="Google" id="ProtNLM"/>
    </source>
</evidence>
<gene>
    <name evidence="2" type="ORF">LIPSTDRAFT_112865</name>
</gene>
<dbReference type="SUPFAM" id="SSF53649">
    <property type="entry name" value="Alkaline phosphatase-like"/>
    <property type="match status" value="1"/>
</dbReference>
<dbReference type="Gene3D" id="3.40.720.10">
    <property type="entry name" value="Alkaline Phosphatase, subunit A"/>
    <property type="match status" value="1"/>
</dbReference>
<protein>
    <recommendedName>
        <fullName evidence="4">Alkaline phosphatase-like protein</fullName>
    </recommendedName>
</protein>
<dbReference type="InterPro" id="IPR002591">
    <property type="entry name" value="Phosphodiest/P_Trfase"/>
</dbReference>
<keyword evidence="1" id="KW-0732">Signal</keyword>
<dbReference type="Proteomes" id="UP000094385">
    <property type="component" value="Unassembled WGS sequence"/>
</dbReference>
<dbReference type="Pfam" id="PF01663">
    <property type="entry name" value="Phosphodiest"/>
    <property type="match status" value="1"/>
</dbReference>
<keyword evidence="3" id="KW-1185">Reference proteome</keyword>
<dbReference type="STRING" id="675824.A0A1E3Q197"/>
<dbReference type="OrthoDB" id="2118639at2759"/>
<evidence type="ECO:0000256" key="1">
    <source>
        <dbReference type="SAM" id="SignalP"/>
    </source>
</evidence>
<proteinExistence type="predicted"/>
<dbReference type="InterPro" id="IPR017850">
    <property type="entry name" value="Alkaline_phosphatase_core_sf"/>
</dbReference>
<accession>A0A1E3Q197</accession>
<organism evidence="2 3">
    <name type="scientific">Lipomyces starkeyi NRRL Y-11557</name>
    <dbReference type="NCBI Taxonomy" id="675824"/>
    <lineage>
        <taxon>Eukaryota</taxon>
        <taxon>Fungi</taxon>
        <taxon>Dikarya</taxon>
        <taxon>Ascomycota</taxon>
        <taxon>Saccharomycotina</taxon>
        <taxon>Lipomycetes</taxon>
        <taxon>Lipomycetales</taxon>
        <taxon>Lipomycetaceae</taxon>
        <taxon>Lipomyces</taxon>
    </lineage>
</organism>
<reference evidence="2 3" key="1">
    <citation type="journal article" date="2016" name="Proc. Natl. Acad. Sci. U.S.A.">
        <title>Comparative genomics of biotechnologically important yeasts.</title>
        <authorList>
            <person name="Riley R."/>
            <person name="Haridas S."/>
            <person name="Wolfe K.H."/>
            <person name="Lopes M.R."/>
            <person name="Hittinger C.T."/>
            <person name="Goeker M."/>
            <person name="Salamov A.A."/>
            <person name="Wisecaver J.H."/>
            <person name="Long T.M."/>
            <person name="Calvey C.H."/>
            <person name="Aerts A.L."/>
            <person name="Barry K.W."/>
            <person name="Choi C."/>
            <person name="Clum A."/>
            <person name="Coughlan A.Y."/>
            <person name="Deshpande S."/>
            <person name="Douglass A.P."/>
            <person name="Hanson S.J."/>
            <person name="Klenk H.-P."/>
            <person name="LaButti K.M."/>
            <person name="Lapidus A."/>
            <person name="Lindquist E.A."/>
            <person name="Lipzen A.M."/>
            <person name="Meier-Kolthoff J.P."/>
            <person name="Ohm R.A."/>
            <person name="Otillar R.P."/>
            <person name="Pangilinan J.L."/>
            <person name="Peng Y."/>
            <person name="Rokas A."/>
            <person name="Rosa C.A."/>
            <person name="Scheuner C."/>
            <person name="Sibirny A.A."/>
            <person name="Slot J.C."/>
            <person name="Stielow J.B."/>
            <person name="Sun H."/>
            <person name="Kurtzman C.P."/>
            <person name="Blackwell M."/>
            <person name="Grigoriev I.V."/>
            <person name="Jeffries T.W."/>
        </authorList>
    </citation>
    <scope>NUCLEOTIDE SEQUENCE [LARGE SCALE GENOMIC DNA]</scope>
    <source>
        <strain evidence="2 3">NRRL Y-11557</strain>
    </source>
</reference>